<comment type="caution">
    <text evidence="1">The sequence shown here is derived from an EMBL/GenBank/DDBJ whole genome shotgun (WGS) entry which is preliminary data.</text>
</comment>
<protein>
    <submittedName>
        <fullName evidence="1">Protein required for normal CLN1 and CLN2 G1 cyclin expression</fullName>
    </submittedName>
</protein>
<dbReference type="EMBL" id="JAMZIH010000250">
    <property type="protein sequence ID" value="KAJ1679655.1"/>
    <property type="molecule type" value="Genomic_DNA"/>
</dbReference>
<gene>
    <name evidence="1" type="primary">CTR9_1</name>
    <name evidence="1" type="ORF">EV182_001599</name>
</gene>
<name>A0ACC1HSV3_9FUNG</name>
<organism evidence="1 2">
    <name type="scientific">Spiromyces aspiralis</name>
    <dbReference type="NCBI Taxonomy" id="68401"/>
    <lineage>
        <taxon>Eukaryota</taxon>
        <taxon>Fungi</taxon>
        <taxon>Fungi incertae sedis</taxon>
        <taxon>Zoopagomycota</taxon>
        <taxon>Kickxellomycotina</taxon>
        <taxon>Kickxellomycetes</taxon>
        <taxon>Kickxellales</taxon>
        <taxon>Kickxellaceae</taxon>
        <taxon>Spiromyces</taxon>
    </lineage>
</organism>
<proteinExistence type="predicted"/>
<evidence type="ECO:0000313" key="2">
    <source>
        <dbReference type="Proteomes" id="UP001145114"/>
    </source>
</evidence>
<evidence type="ECO:0000313" key="1">
    <source>
        <dbReference type="EMBL" id="KAJ1679655.1"/>
    </source>
</evidence>
<feature type="non-terminal residue" evidence="1">
    <location>
        <position position="673"/>
    </location>
</feature>
<reference evidence="1" key="1">
    <citation type="submission" date="2022-06" db="EMBL/GenBank/DDBJ databases">
        <title>Phylogenomic reconstructions and comparative analyses of Kickxellomycotina fungi.</title>
        <authorList>
            <person name="Reynolds N.K."/>
            <person name="Stajich J.E."/>
            <person name="Barry K."/>
            <person name="Grigoriev I.V."/>
            <person name="Crous P."/>
            <person name="Smith M.E."/>
        </authorList>
    </citation>
    <scope>NUCLEOTIDE SEQUENCE</scope>
    <source>
        <strain evidence="1">RSA 2271</strain>
    </source>
</reference>
<keyword evidence="2" id="KW-1185">Reference proteome</keyword>
<dbReference type="Proteomes" id="UP001145114">
    <property type="component" value="Unassembled WGS sequence"/>
</dbReference>
<accession>A0ACC1HSV3</accession>
<sequence>MSLSLHSAKARVHYAKKQYPMALDIYQHVLTLRPYSKPDVRVGIGLCFQKLGMRDKARRAFLRAIELDPQNIGARVLLATSLLNSARDALLSGENPEDAASEGEGLVRSAMQQLQEAYMARPHHATLLLLLSDRFFYRDELDKAKAVAQEAVAMADTPAFQAEAYYQVGRCAHKLGQYDQAYEMYSAVLGLNPRHVRARFGFGQMEIHKGLWASAVSTIESLLERFPQCVEIMQALGYIHSQLPKQEGQALEFYERAIKCVADDIKSVPAQPDSSKQQPEKHEMPFSGLLDAASQGLVTDPDFFLEAAALFEPTNITKSYQSYRIAERILERQGKDQSPIPELHNNIGALACLQDSVGDAYTKLSRAVESCRALLLKFEGRDDRADKENPPPVSFANLTRDQKRLESTLTTSMYNLARLYECIGKWTEAEDLYKRILSRHSHYIDAHLRIAYMEQGIHRRVQDAVDAYNDALSLDTSRIATRLLLGNLQLETKQVQAGRRTFEYVLKQLHKHDIYSLCSLGNFYLSAGRSELSQLSVFIAAHGATVSDKKIQHQQKKYQSLAKEHYSKAITFFTTCLKVDEKCVAAAQGLAVAMAENGKFAESRDLLIQVREAIMKGTSAPSITEAQRHLHQLPHMARQIDVNMHVKKDRVLWATLDLAHVYTELGQFRSAVL</sequence>